<organism evidence="1 2">
    <name type="scientific">Nonomuraea phyllanthi</name>
    <dbReference type="NCBI Taxonomy" id="2219224"/>
    <lineage>
        <taxon>Bacteria</taxon>
        <taxon>Bacillati</taxon>
        <taxon>Actinomycetota</taxon>
        <taxon>Actinomycetes</taxon>
        <taxon>Streptosporangiales</taxon>
        <taxon>Streptosporangiaceae</taxon>
        <taxon>Nonomuraea</taxon>
    </lineage>
</organism>
<dbReference type="InterPro" id="IPR007995">
    <property type="entry name" value="DUF742"/>
</dbReference>
<dbReference type="PANTHER" id="PTHR36221">
    <property type="entry name" value="DUF742 DOMAIN-CONTAINING PROTEIN"/>
    <property type="match status" value="1"/>
</dbReference>
<evidence type="ECO:0000313" key="2">
    <source>
        <dbReference type="Proteomes" id="UP000312512"/>
    </source>
</evidence>
<accession>A0A5C4VN04</accession>
<dbReference type="OrthoDB" id="3430520at2"/>
<protein>
    <submittedName>
        <fullName evidence="1">DUF742 domain-containing protein</fullName>
    </submittedName>
</protein>
<dbReference type="AlphaFoldDB" id="A0A5C4VN04"/>
<evidence type="ECO:0000313" key="1">
    <source>
        <dbReference type="EMBL" id="KAB8189663.1"/>
    </source>
</evidence>
<name>A0A5C4VN04_9ACTN</name>
<gene>
    <name evidence="1" type="ORF">FH608_038515</name>
</gene>
<keyword evidence="2" id="KW-1185">Reference proteome</keyword>
<comment type="caution">
    <text evidence="1">The sequence shown here is derived from an EMBL/GenBank/DDBJ whole genome shotgun (WGS) entry which is preliminary data.</text>
</comment>
<dbReference type="Proteomes" id="UP000312512">
    <property type="component" value="Unassembled WGS sequence"/>
</dbReference>
<dbReference type="Pfam" id="PF05331">
    <property type="entry name" value="DUF742"/>
    <property type="match status" value="1"/>
</dbReference>
<sequence>MPDRTERWLDEDAGPIVPAYLLTRGRTVPASEAIDLIAVIITAGGLTPPMGLGPEHLIILQKCTRPTRLVDVAAELGLPIGVVRVLVGDLHAQQLVQLVQVEHPPPAPDAKVLLEVISGLKAL</sequence>
<reference evidence="1 2" key="1">
    <citation type="submission" date="2019-10" db="EMBL/GenBank/DDBJ databases">
        <title>Nonomuraea sp. nov., isolated from Phyllanthus amarus.</title>
        <authorList>
            <person name="Klykleung N."/>
            <person name="Tanasupawat S."/>
        </authorList>
    </citation>
    <scope>NUCLEOTIDE SEQUENCE [LARGE SCALE GENOMIC DNA]</scope>
    <source>
        <strain evidence="1 2">PA1-10</strain>
    </source>
</reference>
<dbReference type="PANTHER" id="PTHR36221:SF1">
    <property type="entry name" value="DUF742 DOMAIN-CONTAINING PROTEIN"/>
    <property type="match status" value="1"/>
</dbReference>
<dbReference type="EMBL" id="VDLX02000019">
    <property type="protein sequence ID" value="KAB8189663.1"/>
    <property type="molecule type" value="Genomic_DNA"/>
</dbReference>
<proteinExistence type="predicted"/>